<name>B6SPE9_MAIZE</name>
<organism evidence="1">
    <name type="scientific">Zea mays</name>
    <name type="common">Maize</name>
    <dbReference type="NCBI Taxonomy" id="4577"/>
    <lineage>
        <taxon>Eukaryota</taxon>
        <taxon>Viridiplantae</taxon>
        <taxon>Streptophyta</taxon>
        <taxon>Embryophyta</taxon>
        <taxon>Tracheophyta</taxon>
        <taxon>Spermatophyta</taxon>
        <taxon>Magnoliopsida</taxon>
        <taxon>Liliopsida</taxon>
        <taxon>Poales</taxon>
        <taxon>Poaceae</taxon>
        <taxon>PACMAD clade</taxon>
        <taxon>Panicoideae</taxon>
        <taxon>Andropogonodae</taxon>
        <taxon>Andropogoneae</taxon>
        <taxon>Tripsacinae</taxon>
        <taxon>Zea</taxon>
    </lineage>
</organism>
<evidence type="ECO:0000313" key="1">
    <source>
        <dbReference type="EMBL" id="ACG26732.1"/>
    </source>
</evidence>
<proteinExistence type="evidence at transcript level"/>
<reference evidence="1" key="1">
    <citation type="journal article" date="2009" name="Plant Mol. Biol.">
        <title>Insights into corn genes derived from large-scale cDNA sequencing.</title>
        <authorList>
            <person name="Alexandrov N.N."/>
            <person name="Brover V.V."/>
            <person name="Freidin S."/>
            <person name="Troukhan M.E."/>
            <person name="Tatarinova T.V."/>
            <person name="Zhang H."/>
            <person name="Swaller T.J."/>
            <person name="Lu Y.P."/>
            <person name="Bouck J."/>
            <person name="Flavell R.B."/>
            <person name="Feldmann K.A."/>
        </authorList>
    </citation>
    <scope>NUCLEOTIDE SEQUENCE</scope>
</reference>
<protein>
    <submittedName>
        <fullName evidence="1">Uncharacterized protein</fullName>
    </submittedName>
</protein>
<accession>B6SPE9</accession>
<sequence length="58" mass="6651">MLRRAGMRCAVAGIVAATDLSSRGFEYPKNHPGNWNLKCQVKNRYHRMRRLEDAVMSS</sequence>
<dbReference type="AlphaFoldDB" id="B6SPE9"/>
<dbReference type="EMBL" id="EU954614">
    <property type="protein sequence ID" value="ACG26732.1"/>
    <property type="molecule type" value="mRNA"/>
</dbReference>